<dbReference type="GeneID" id="64593981"/>
<keyword evidence="2" id="KW-0812">Transmembrane</keyword>
<accession>A0A9P7ANA3</accession>
<sequence length="1055" mass="114565">MTCVITERKDTSPALDAIIKLLSALNLTDDDRAVLVTSLLNDIAEPHGGGCAPNTVNLPTCSSLGDDPDPADAKSESDLSLSTTMSAVPNTTSPITLEAPPMVPITLAAAPPTVASVVTVMNENNEVYDAIAEGCMLNTYKHVYFNVTVSSDAVNHLYYITRGRKIGVFSGWGNVGPKVLGVSHAIVGKVENINQGIEALIAAIDAGTAMWMLYIILHNHINSVVSSVAYYKLIEGKVLKSLKEQRLLVHTDAIIIKGTMKSSASKTKSVIFNINADLLNGDSEGTNASEILISKSPVGNDTNTGLPNGSQKRQRYISPTSRIKSQLTTFIGGPDVVIYDYLDTVCLTLLGRTDNTTDIEDIRSSISKLQRLEKDARIEEGGILQYHGVGPKLVQAEVTSRDISNLLSGLEEVYIYSLSGIAELAVIMAPRSKFMAKQVEMMQEYREKYLECQAVGDYTLWPEREHLFLDVPLNVDLTPEQKVINASMVDARKKQLMHRFHNVYGNYTVKCKLKVQTTSAVEKMLTSQSSLKGTHTLQPAEAYSKLYYKTHIKPVIDAEMKVLKQEAGLSPMTSDEEDNKTSTVGSDMKQVLPKKTRLFLVKKHTRALFANETPKIKAEVADFVKQWSKMRENHKKTLSEDDDISFSKNIEKLPNVLADIFSELAKQTGWAFSVLMGRPSPADAAWKGTPSPGPSLSKPAHQSFKDTTITTLTPIDFITTNDTSLPLPRLFNDQPYDVFSTLETSGPAPLFKNNGPILPMPEGYTPPTANSPSLELFDSVLFHNRLILPLSQGYTPTANSSSTLGLTDLLDAPLYPNWPGLPSNQPVIPTSSVSLHPSITPAGTLASETPAPLPTSVAPALHITSKTPALAIVVLGNATSTLSVLPVINTPALTPIQHTMSETSALPVVKTPAVTPISVATAEPVTSKTPALPIVELVDATSTPSALPTVNQPLLLPHPMPVLPSVQPPQNLMQPSEEHAASKGAVEGPQEHWERELNIEEAAKVSRTWSTCKKAMCLTCPCHSLSPFLRYMYLMILTIPIVSILVTPFLQYTTS</sequence>
<name>A0A9P7ANA3_9AGAM</name>
<keyword evidence="4" id="KW-1185">Reference proteome</keyword>
<evidence type="ECO:0000313" key="4">
    <source>
        <dbReference type="Proteomes" id="UP000719766"/>
    </source>
</evidence>
<keyword evidence="2" id="KW-0472">Membrane</keyword>
<comment type="caution">
    <text evidence="3">The sequence shown here is derived from an EMBL/GenBank/DDBJ whole genome shotgun (WGS) entry which is preliminary data.</text>
</comment>
<feature type="region of interest" description="Disordered" evidence="1">
    <location>
        <begin position="62"/>
        <end position="81"/>
    </location>
</feature>
<evidence type="ECO:0000256" key="1">
    <source>
        <dbReference type="SAM" id="MobiDB-lite"/>
    </source>
</evidence>
<evidence type="ECO:0000256" key="2">
    <source>
        <dbReference type="SAM" id="Phobius"/>
    </source>
</evidence>
<organism evidence="3 4">
    <name type="scientific">Suillus plorans</name>
    <dbReference type="NCBI Taxonomy" id="116603"/>
    <lineage>
        <taxon>Eukaryota</taxon>
        <taxon>Fungi</taxon>
        <taxon>Dikarya</taxon>
        <taxon>Basidiomycota</taxon>
        <taxon>Agaricomycotina</taxon>
        <taxon>Agaricomycetes</taxon>
        <taxon>Agaricomycetidae</taxon>
        <taxon>Boletales</taxon>
        <taxon>Suillineae</taxon>
        <taxon>Suillaceae</taxon>
        <taxon>Suillus</taxon>
    </lineage>
</organism>
<evidence type="ECO:0000313" key="3">
    <source>
        <dbReference type="EMBL" id="KAG1792969.1"/>
    </source>
</evidence>
<feature type="transmembrane region" description="Helical" evidence="2">
    <location>
        <begin position="1031"/>
        <end position="1050"/>
    </location>
</feature>
<dbReference type="AlphaFoldDB" id="A0A9P7ANA3"/>
<reference evidence="3" key="1">
    <citation type="journal article" date="2020" name="New Phytol.">
        <title>Comparative genomics reveals dynamic genome evolution in host specialist ectomycorrhizal fungi.</title>
        <authorList>
            <person name="Lofgren L.A."/>
            <person name="Nguyen N.H."/>
            <person name="Vilgalys R."/>
            <person name="Ruytinx J."/>
            <person name="Liao H.L."/>
            <person name="Branco S."/>
            <person name="Kuo A."/>
            <person name="LaButti K."/>
            <person name="Lipzen A."/>
            <person name="Andreopoulos W."/>
            <person name="Pangilinan J."/>
            <person name="Riley R."/>
            <person name="Hundley H."/>
            <person name="Na H."/>
            <person name="Barry K."/>
            <person name="Grigoriev I.V."/>
            <person name="Stajich J.E."/>
            <person name="Kennedy P.G."/>
        </authorList>
    </citation>
    <scope>NUCLEOTIDE SEQUENCE</scope>
    <source>
        <strain evidence="3">S12</strain>
    </source>
</reference>
<dbReference type="RefSeq" id="XP_041159506.1">
    <property type="nucleotide sequence ID" value="XM_041300217.1"/>
</dbReference>
<proteinExistence type="predicted"/>
<gene>
    <name evidence="3" type="ORF">HD556DRAFT_1308993</name>
</gene>
<keyword evidence="2" id="KW-1133">Transmembrane helix</keyword>
<dbReference type="EMBL" id="JABBWE010000033">
    <property type="protein sequence ID" value="KAG1792969.1"/>
    <property type="molecule type" value="Genomic_DNA"/>
</dbReference>
<feature type="region of interest" description="Disordered" evidence="1">
    <location>
        <begin position="971"/>
        <end position="991"/>
    </location>
</feature>
<dbReference type="Proteomes" id="UP000719766">
    <property type="component" value="Unassembled WGS sequence"/>
</dbReference>
<protein>
    <submittedName>
        <fullName evidence="3">Uncharacterized protein</fullName>
    </submittedName>
</protein>
<dbReference type="OrthoDB" id="2677857at2759"/>